<name>A0A1M7QHL6_9BACT</name>
<dbReference type="EMBL" id="FRCY01000018">
    <property type="protein sequence ID" value="SHN30565.1"/>
    <property type="molecule type" value="Genomic_DNA"/>
</dbReference>
<accession>A0A1M7QHL6</accession>
<dbReference type="Proteomes" id="UP000184513">
    <property type="component" value="Unassembled WGS sequence"/>
</dbReference>
<evidence type="ECO:0000313" key="1">
    <source>
        <dbReference type="EMBL" id="SHN30565.1"/>
    </source>
</evidence>
<evidence type="ECO:0000313" key="2">
    <source>
        <dbReference type="Proteomes" id="UP000184513"/>
    </source>
</evidence>
<gene>
    <name evidence="1" type="ORF">SAMN04488057_11853</name>
</gene>
<dbReference type="AlphaFoldDB" id="A0A1M7QHL6"/>
<dbReference type="STRING" id="388280.SAMN04488057_11853"/>
<proteinExistence type="predicted"/>
<reference evidence="1 2" key="1">
    <citation type="submission" date="2016-11" db="EMBL/GenBank/DDBJ databases">
        <authorList>
            <person name="Jaros S."/>
            <person name="Januszkiewicz K."/>
            <person name="Wedrychowicz H."/>
        </authorList>
    </citation>
    <scope>NUCLEOTIDE SEQUENCE [LARGE SCALE GENOMIC DNA]</scope>
    <source>
        <strain evidence="1 2">CGMCC 1.6102</strain>
    </source>
</reference>
<protein>
    <submittedName>
        <fullName evidence="1">Uncharacterized protein</fullName>
    </submittedName>
</protein>
<sequence length="40" mass="4407">MHSIYQNGAGALDKKLERQLEKAETVDIGIILPELSIQAL</sequence>
<keyword evidence="2" id="KW-1185">Reference proteome</keyword>
<organism evidence="1 2">
    <name type="scientific">Cyclobacterium lianum</name>
    <dbReference type="NCBI Taxonomy" id="388280"/>
    <lineage>
        <taxon>Bacteria</taxon>
        <taxon>Pseudomonadati</taxon>
        <taxon>Bacteroidota</taxon>
        <taxon>Cytophagia</taxon>
        <taxon>Cytophagales</taxon>
        <taxon>Cyclobacteriaceae</taxon>
        <taxon>Cyclobacterium</taxon>
    </lineage>
</organism>